<dbReference type="Gene3D" id="1.10.287.130">
    <property type="match status" value="1"/>
</dbReference>
<dbReference type="InterPro" id="IPR003594">
    <property type="entry name" value="HATPase_dom"/>
</dbReference>
<dbReference type="PANTHER" id="PTHR45436">
    <property type="entry name" value="SENSOR HISTIDINE KINASE YKOH"/>
    <property type="match status" value="1"/>
</dbReference>
<dbReference type="PANTHER" id="PTHR45436:SF5">
    <property type="entry name" value="SENSOR HISTIDINE KINASE TRCS"/>
    <property type="match status" value="1"/>
</dbReference>
<evidence type="ECO:0000256" key="3">
    <source>
        <dbReference type="ARBA" id="ARBA00022553"/>
    </source>
</evidence>
<gene>
    <name evidence="10" type="ORF">ACFSSE_11945</name>
</gene>
<sequence length="427" mass="49613">MKLLTYSSQKYLWLSSLLIISSIPLFYFVVNSIFLNATDRFLENQAYLTPNHINEIKSADDLEIWRKLDKDLEITLYNPQKFNPKPYTAQEINPKSNKLEDYRHLQKQLQILGIQHIITYKTSLLEKEDLIKSILMVQIGLLLLIFASFLIINRTISKKIWLPFNKILSFLKNYELNKENNPITEKLDIDELNDLNIDIQNLLNRTETTYRLQKEFTENAAHELQTPVAIIKSKLDLLLQEKNLSNSQSILIDQIYYVLQKLSDLNKNLLFLSKLENQQFDFKDDIDTLKTTANAIENLNFFAEAKYQQLLFPKPESSVLKGNQPLFDQLLQNLLINAVQYSPKGSIIHINLSKDSLIFINEGAALDFEEEKLFSRFSKTIEKEQKGNGLGLAISKKIANVHGFDLSYEYTNSKHHFIIKFNKPSQT</sequence>
<evidence type="ECO:0000256" key="4">
    <source>
        <dbReference type="ARBA" id="ARBA00022679"/>
    </source>
</evidence>
<protein>
    <recommendedName>
        <fullName evidence="2">histidine kinase</fullName>
        <ecNumber evidence="2">2.7.13.3</ecNumber>
    </recommendedName>
</protein>
<evidence type="ECO:0000256" key="6">
    <source>
        <dbReference type="ARBA" id="ARBA00022777"/>
    </source>
</evidence>
<feature type="transmembrane region" description="Helical" evidence="8">
    <location>
        <begin position="130"/>
        <end position="152"/>
    </location>
</feature>
<evidence type="ECO:0000256" key="1">
    <source>
        <dbReference type="ARBA" id="ARBA00000085"/>
    </source>
</evidence>
<keyword evidence="3" id="KW-0597">Phosphoprotein</keyword>
<keyword evidence="8" id="KW-0472">Membrane</keyword>
<reference evidence="11" key="1">
    <citation type="journal article" date="2019" name="Int. J. Syst. Evol. Microbiol.">
        <title>The Global Catalogue of Microorganisms (GCM) 10K type strain sequencing project: providing services to taxonomists for standard genome sequencing and annotation.</title>
        <authorList>
            <consortium name="The Broad Institute Genomics Platform"/>
            <consortium name="The Broad Institute Genome Sequencing Center for Infectious Disease"/>
            <person name="Wu L."/>
            <person name="Ma J."/>
        </authorList>
    </citation>
    <scope>NUCLEOTIDE SEQUENCE [LARGE SCALE GENOMIC DNA]</scope>
    <source>
        <strain evidence="11">KCTC 42456</strain>
    </source>
</reference>
<dbReference type="EMBL" id="JBHULV010000042">
    <property type="protein sequence ID" value="MFD2732412.1"/>
    <property type="molecule type" value="Genomic_DNA"/>
</dbReference>
<dbReference type="CDD" id="cd00082">
    <property type="entry name" value="HisKA"/>
    <property type="match status" value="1"/>
</dbReference>
<dbReference type="SMART" id="SM00387">
    <property type="entry name" value="HATPase_c"/>
    <property type="match status" value="1"/>
</dbReference>
<dbReference type="SMART" id="SM00388">
    <property type="entry name" value="HisKA"/>
    <property type="match status" value="1"/>
</dbReference>
<evidence type="ECO:0000256" key="8">
    <source>
        <dbReference type="SAM" id="Phobius"/>
    </source>
</evidence>
<name>A0ABW5TT32_9SPHI</name>
<evidence type="ECO:0000313" key="10">
    <source>
        <dbReference type="EMBL" id="MFD2732412.1"/>
    </source>
</evidence>
<dbReference type="Gene3D" id="3.30.565.10">
    <property type="entry name" value="Histidine kinase-like ATPase, C-terminal domain"/>
    <property type="match status" value="1"/>
</dbReference>
<evidence type="ECO:0000256" key="2">
    <source>
        <dbReference type="ARBA" id="ARBA00012438"/>
    </source>
</evidence>
<dbReference type="Proteomes" id="UP001597546">
    <property type="component" value="Unassembled WGS sequence"/>
</dbReference>
<evidence type="ECO:0000313" key="11">
    <source>
        <dbReference type="Proteomes" id="UP001597546"/>
    </source>
</evidence>
<proteinExistence type="predicted"/>
<dbReference type="RefSeq" id="WP_379045885.1">
    <property type="nucleotide sequence ID" value="NZ_JBHSKW010000057.1"/>
</dbReference>
<keyword evidence="5 8" id="KW-0812">Transmembrane</keyword>
<comment type="catalytic activity">
    <reaction evidence="1">
        <text>ATP + protein L-histidine = ADP + protein N-phospho-L-histidine.</text>
        <dbReference type="EC" id="2.7.13.3"/>
    </reaction>
</comment>
<keyword evidence="6 10" id="KW-0418">Kinase</keyword>
<evidence type="ECO:0000256" key="7">
    <source>
        <dbReference type="ARBA" id="ARBA00022989"/>
    </source>
</evidence>
<dbReference type="GO" id="GO:0016301">
    <property type="term" value="F:kinase activity"/>
    <property type="evidence" value="ECO:0007669"/>
    <property type="project" value="UniProtKB-KW"/>
</dbReference>
<dbReference type="Pfam" id="PF02518">
    <property type="entry name" value="HATPase_c"/>
    <property type="match status" value="1"/>
</dbReference>
<dbReference type="SUPFAM" id="SSF47384">
    <property type="entry name" value="Homodimeric domain of signal transducing histidine kinase"/>
    <property type="match status" value="1"/>
</dbReference>
<comment type="caution">
    <text evidence="10">The sequence shown here is derived from an EMBL/GenBank/DDBJ whole genome shotgun (WGS) entry which is preliminary data.</text>
</comment>
<keyword evidence="7 8" id="KW-1133">Transmembrane helix</keyword>
<dbReference type="Pfam" id="PF00512">
    <property type="entry name" value="HisKA"/>
    <property type="match status" value="1"/>
</dbReference>
<dbReference type="InterPro" id="IPR036890">
    <property type="entry name" value="HATPase_C_sf"/>
</dbReference>
<dbReference type="InterPro" id="IPR036097">
    <property type="entry name" value="HisK_dim/P_sf"/>
</dbReference>
<keyword evidence="4" id="KW-0808">Transferase</keyword>
<dbReference type="PROSITE" id="PS50109">
    <property type="entry name" value="HIS_KIN"/>
    <property type="match status" value="1"/>
</dbReference>
<dbReference type="InterPro" id="IPR005467">
    <property type="entry name" value="His_kinase_dom"/>
</dbReference>
<dbReference type="InterPro" id="IPR050428">
    <property type="entry name" value="TCS_sensor_his_kinase"/>
</dbReference>
<organism evidence="10 11">
    <name type="scientific">Pedobacter alpinus</name>
    <dbReference type="NCBI Taxonomy" id="1590643"/>
    <lineage>
        <taxon>Bacteria</taxon>
        <taxon>Pseudomonadati</taxon>
        <taxon>Bacteroidota</taxon>
        <taxon>Sphingobacteriia</taxon>
        <taxon>Sphingobacteriales</taxon>
        <taxon>Sphingobacteriaceae</taxon>
        <taxon>Pedobacter</taxon>
    </lineage>
</organism>
<dbReference type="EC" id="2.7.13.3" evidence="2"/>
<evidence type="ECO:0000256" key="5">
    <source>
        <dbReference type="ARBA" id="ARBA00022692"/>
    </source>
</evidence>
<accession>A0ABW5TT32</accession>
<keyword evidence="11" id="KW-1185">Reference proteome</keyword>
<dbReference type="SUPFAM" id="SSF55874">
    <property type="entry name" value="ATPase domain of HSP90 chaperone/DNA topoisomerase II/histidine kinase"/>
    <property type="match status" value="1"/>
</dbReference>
<feature type="domain" description="Histidine kinase" evidence="9">
    <location>
        <begin position="219"/>
        <end position="427"/>
    </location>
</feature>
<dbReference type="InterPro" id="IPR003661">
    <property type="entry name" value="HisK_dim/P_dom"/>
</dbReference>
<evidence type="ECO:0000259" key="9">
    <source>
        <dbReference type="PROSITE" id="PS50109"/>
    </source>
</evidence>
<feature type="transmembrane region" description="Helical" evidence="8">
    <location>
        <begin position="12"/>
        <end position="34"/>
    </location>
</feature>